<sequence length="300" mass="34314">MNKFILLICILHILNQLANCFISSLSGPFILIYSILRTIDGMTENIQHISNSLDLSLQSFLSNQIFSKSTDKAYIPLAIGADYHGSASPCELFFHPTLSFTNFTYNYLEGENSFQDIKSPRNIHLINLEATPLLKNGVDSEKILCCNFVNGRHKNSMDGQGDILNNSGNFKTVIEPINYTTKMISKDCNDIIVNNRINDFILTTKILNPIQCNEIYYGDTNAPNIRMGIEKSISGNEIYRSNPYDIKSYENNQFDLDSFKLYTYYTAHYLFQITGIFSMGISMHSQYRQKSRQRKLHLVK</sequence>
<feature type="chain" id="PRO_5038715541" evidence="2">
    <location>
        <begin position="21"/>
        <end position="300"/>
    </location>
</feature>
<evidence type="ECO:0000256" key="1">
    <source>
        <dbReference type="SAM" id="Phobius"/>
    </source>
</evidence>
<dbReference type="Proteomes" id="UP001067231">
    <property type="component" value="Unassembled WGS sequence"/>
</dbReference>
<dbReference type="AlphaFoldDB" id="A0A9D5DGK1"/>
<organism evidence="3">
    <name type="scientific">Cryptosporidium canis</name>
    <dbReference type="NCBI Taxonomy" id="195482"/>
    <lineage>
        <taxon>Eukaryota</taxon>
        <taxon>Sar</taxon>
        <taxon>Alveolata</taxon>
        <taxon>Apicomplexa</taxon>
        <taxon>Conoidasida</taxon>
        <taxon>Coccidia</taxon>
        <taxon>Eucoccidiorida</taxon>
        <taxon>Eimeriorina</taxon>
        <taxon>Cryptosporidiidae</taxon>
        <taxon>Cryptosporidium</taxon>
    </lineage>
</organism>
<feature type="signal peptide" evidence="2">
    <location>
        <begin position="1"/>
        <end position="20"/>
    </location>
</feature>
<evidence type="ECO:0000256" key="2">
    <source>
        <dbReference type="SAM" id="SignalP"/>
    </source>
</evidence>
<dbReference type="OrthoDB" id="343966at2759"/>
<evidence type="ECO:0000313" key="3">
    <source>
        <dbReference type="EMBL" id="KAJ1607462.1"/>
    </source>
</evidence>
<accession>A0A9D5DGK1</accession>
<protein>
    <submittedName>
        <fullName evidence="3">Secreted protein</fullName>
    </submittedName>
</protein>
<dbReference type="EMBL" id="JAPCXC010000058">
    <property type="protein sequence ID" value="KAJ1607462.1"/>
    <property type="molecule type" value="Genomic_DNA"/>
</dbReference>
<feature type="transmembrane region" description="Helical" evidence="1">
    <location>
        <begin position="262"/>
        <end position="285"/>
    </location>
</feature>
<keyword evidence="2" id="KW-0732">Signal</keyword>
<proteinExistence type="predicted"/>
<comment type="caution">
    <text evidence="3">The sequence shown here is derived from an EMBL/GenBank/DDBJ whole genome shotgun (WGS) entry which is preliminary data.</text>
</comment>
<keyword evidence="1" id="KW-0812">Transmembrane</keyword>
<keyword evidence="1" id="KW-1133">Transmembrane helix</keyword>
<gene>
    <name evidence="3" type="ORF">OJ253_2351</name>
</gene>
<keyword evidence="1" id="KW-0472">Membrane</keyword>
<name>A0A9D5DGK1_9CRYT</name>
<reference evidence="3" key="1">
    <citation type="submission" date="2022-10" db="EMBL/GenBank/DDBJ databases">
        <title>Adaptive evolution leads to modifications in subtelomeric GC content in a zoonotic Cryptosporidium species.</title>
        <authorList>
            <person name="Li J."/>
            <person name="Feng Y."/>
            <person name="Xiao L."/>
        </authorList>
    </citation>
    <scope>NUCLEOTIDE SEQUENCE</scope>
    <source>
        <strain evidence="3">33844</strain>
    </source>
</reference>